<dbReference type="EMBL" id="HBED01014905">
    <property type="protein sequence ID" value="CAD8305368.1"/>
    <property type="molecule type" value="Transcribed_RNA"/>
</dbReference>
<name>A0A7R9VU15_9STRA</name>
<accession>A0A7R9VU15</accession>
<evidence type="ECO:0000313" key="1">
    <source>
        <dbReference type="EMBL" id="CAD8305368.1"/>
    </source>
</evidence>
<organism evidence="1">
    <name type="scientific">Pseudictyota dubia</name>
    <dbReference type="NCBI Taxonomy" id="2749911"/>
    <lineage>
        <taxon>Eukaryota</taxon>
        <taxon>Sar</taxon>
        <taxon>Stramenopiles</taxon>
        <taxon>Ochrophyta</taxon>
        <taxon>Bacillariophyta</taxon>
        <taxon>Mediophyceae</taxon>
        <taxon>Biddulphiophycidae</taxon>
        <taxon>Eupodiscales</taxon>
        <taxon>Odontellaceae</taxon>
        <taxon>Pseudictyota</taxon>
    </lineage>
</organism>
<protein>
    <submittedName>
        <fullName evidence="1">Uncharacterized protein</fullName>
    </submittedName>
</protein>
<reference evidence="1" key="1">
    <citation type="submission" date="2021-01" db="EMBL/GenBank/DDBJ databases">
        <authorList>
            <person name="Corre E."/>
            <person name="Pelletier E."/>
            <person name="Niang G."/>
            <person name="Scheremetjew M."/>
            <person name="Finn R."/>
            <person name="Kale V."/>
            <person name="Holt S."/>
            <person name="Cochrane G."/>
            <person name="Meng A."/>
            <person name="Brown T."/>
            <person name="Cohen L."/>
        </authorList>
    </citation>
    <scope>NUCLEOTIDE SEQUENCE</scope>
    <source>
        <strain evidence="1">CCMP147</strain>
    </source>
</reference>
<gene>
    <name evidence="1" type="ORF">TDUB1175_LOCUS7379</name>
</gene>
<dbReference type="AlphaFoldDB" id="A0A7R9VU15"/>
<proteinExistence type="predicted"/>
<sequence>MHSAAIIGPTCPAALPAIAVRRPGKGSPPPPVDTDTELAIPPGTPHFPNAPKAEKAERAVVVSAMEVEAPSATIDLTKKRKRASSTFAFSSPEDSIKRVGRLATVSMRPPLSPDRHRCRFEGSRWVCGSSSSPREGDVPLLQFEGSPWTDTQCLPATPPLPPSPPSLMLPDLSPCPTTIEGEAAAPASSAMSMSASMREMERGAMHRTDELLQLLGMTTIKVESEEIYRKNWTEEDEDDLVGLKFVSFDEHEEGSPPHL</sequence>